<comment type="similarity">
    <text evidence="8">Belongs to the shikimate dehydrogenase family.</text>
</comment>
<dbReference type="PANTHER" id="PTHR21089">
    <property type="entry name" value="SHIKIMATE DEHYDROGENASE"/>
    <property type="match status" value="1"/>
</dbReference>
<feature type="binding site" evidence="8">
    <location>
        <begin position="40"/>
        <end position="42"/>
    </location>
    <ligand>
        <name>shikimate</name>
        <dbReference type="ChEBI" id="CHEBI:36208"/>
    </ligand>
</feature>
<comment type="subunit">
    <text evidence="8">Homodimer.</text>
</comment>
<keyword evidence="5 8" id="KW-0560">Oxidoreductase</keyword>
<evidence type="ECO:0000256" key="8">
    <source>
        <dbReference type="HAMAP-Rule" id="MF_00222"/>
    </source>
</evidence>
<keyword evidence="12" id="KW-1185">Reference proteome</keyword>
<dbReference type="Gene3D" id="3.40.50.720">
    <property type="entry name" value="NAD(P)-binding Rossmann-like Domain"/>
    <property type="match status" value="1"/>
</dbReference>
<feature type="binding site" evidence="8">
    <location>
        <position position="269"/>
    </location>
    <ligand>
        <name>shikimate</name>
        <dbReference type="ChEBI" id="CHEBI:36208"/>
    </ligand>
</feature>
<evidence type="ECO:0000313" key="12">
    <source>
        <dbReference type="Proteomes" id="UP000237218"/>
    </source>
</evidence>
<dbReference type="NCBIfam" id="TIGR00507">
    <property type="entry name" value="aroE"/>
    <property type="match status" value="1"/>
</dbReference>
<dbReference type="Pfam" id="PF08501">
    <property type="entry name" value="Shikimate_dh_N"/>
    <property type="match status" value="1"/>
</dbReference>
<dbReference type="Proteomes" id="UP000237218">
    <property type="component" value="Unassembled WGS sequence"/>
</dbReference>
<evidence type="ECO:0000256" key="6">
    <source>
        <dbReference type="ARBA" id="ARBA00023141"/>
    </source>
</evidence>
<feature type="binding site" evidence="8">
    <location>
        <position position="103"/>
    </location>
    <ligand>
        <name>NADP(+)</name>
        <dbReference type="ChEBI" id="CHEBI:58349"/>
    </ligand>
</feature>
<comment type="function">
    <text evidence="8">Involved in the biosynthesis of the chorismate, which leads to the biosynthesis of aromatic amino acids. Catalyzes the reversible NADPH linked reduction of 3-dehydroshikimate (DHSA) to yield shikimate (SA).</text>
</comment>
<feature type="binding site" evidence="8">
    <location>
        <position position="87"/>
    </location>
    <ligand>
        <name>shikimate</name>
        <dbReference type="ChEBI" id="CHEBI:36208"/>
    </ligand>
</feature>
<dbReference type="InterPro" id="IPR046346">
    <property type="entry name" value="Aminoacid_DH-like_N_sf"/>
</dbReference>
<feature type="binding site" evidence="8">
    <location>
        <position position="127"/>
    </location>
    <ligand>
        <name>shikimate</name>
        <dbReference type="ChEBI" id="CHEBI:36208"/>
    </ligand>
</feature>
<comment type="caution">
    <text evidence="11">The sequence shown here is derived from an EMBL/GenBank/DDBJ whole genome shotgun (WGS) entry which is preliminary data.</text>
</comment>
<dbReference type="Gene3D" id="3.40.50.10860">
    <property type="entry name" value="Leucine Dehydrogenase, chain A, domain 1"/>
    <property type="match status" value="1"/>
</dbReference>
<proteinExistence type="inferred from homology"/>
<keyword evidence="4 8" id="KW-0521">NADP</keyword>
<feature type="binding site" evidence="8">
    <location>
        <position position="112"/>
    </location>
    <ligand>
        <name>shikimate</name>
        <dbReference type="ChEBI" id="CHEBI:36208"/>
    </ligand>
</feature>
<sequence length="302" mass="31932">MGGASGPSAAPLLGKTEGDGVTIDGRTRLAGVIGWPVDHSRSPMLHNHWCRVHQVNGAYVPLPVKPGQLEMALKGLAAAGFRGVNVTIPHKEEAFRLCDELTETARRAGAANTLRFVEGRVIGDCTDGTGFCDNLLAHGVRLEGRALILGAGGAARAVAAALQDRGCEVFISNRTASRAEALVQALGAGTVLDWTDWPSRLGEMNLLVNATSLGMGGRDDTAWSSLLQKGQEGLSVADIVYTPRQTPLLKAAQERGFRTVDGLGMLICQARAGFQEWFGVLPEADEASFDILAQDLARHGLS</sequence>
<dbReference type="InterPro" id="IPR011342">
    <property type="entry name" value="Shikimate_DH"/>
</dbReference>
<dbReference type="HAMAP" id="MF_00222">
    <property type="entry name" value="Shikimate_DH_AroE"/>
    <property type="match status" value="1"/>
</dbReference>
<dbReference type="InterPro" id="IPR006151">
    <property type="entry name" value="Shikm_DH/Glu-tRNA_Rdtase"/>
</dbReference>
<reference evidence="11 12" key="1">
    <citation type="submission" date="2018-02" db="EMBL/GenBank/DDBJ databases">
        <title>Draft genome sequences of four Parasaccharibacter apium strains isolated from honey bees.</title>
        <authorList>
            <person name="Corby-Harris V.L."/>
            <person name="Anderson K.E."/>
        </authorList>
    </citation>
    <scope>NUCLEOTIDE SEQUENCE [LARGE SCALE GENOMIC DNA]</scope>
    <source>
        <strain evidence="11 12">B8</strain>
    </source>
</reference>
<comment type="pathway">
    <text evidence="1 8">Metabolic intermediate biosynthesis; chorismate biosynthesis; chorismate from D-erythrose 4-phosphate and phosphoenolpyruvate: step 4/7.</text>
</comment>
<feature type="binding site" evidence="8">
    <location>
        <position position="239"/>
    </location>
    <ligand>
        <name>NADP(+)</name>
        <dbReference type="ChEBI" id="CHEBI:58349"/>
    </ligand>
</feature>
<dbReference type="InterPro" id="IPR013708">
    <property type="entry name" value="Shikimate_DH-bd_N"/>
</dbReference>
<dbReference type="Pfam" id="PF01488">
    <property type="entry name" value="Shikimate_DH"/>
    <property type="match status" value="1"/>
</dbReference>
<name>A0ABX4ZKL1_9PROT</name>
<evidence type="ECO:0000256" key="3">
    <source>
        <dbReference type="ARBA" id="ARBA00022605"/>
    </source>
</evidence>
<feature type="binding site" evidence="8">
    <location>
        <begin position="173"/>
        <end position="178"/>
    </location>
    <ligand>
        <name>NADP(+)</name>
        <dbReference type="ChEBI" id="CHEBI:58349"/>
    </ligand>
</feature>
<dbReference type="InterPro" id="IPR022893">
    <property type="entry name" value="Shikimate_DH_fam"/>
</dbReference>
<dbReference type="EC" id="1.1.1.25" evidence="2 8"/>
<protein>
    <recommendedName>
        <fullName evidence="2 8">Shikimate dehydrogenase (NADP(+))</fullName>
        <shortName evidence="8">SDH</shortName>
        <ecNumber evidence="2 8">1.1.1.25</ecNumber>
    </recommendedName>
</protein>
<dbReference type="CDD" id="cd01065">
    <property type="entry name" value="NAD_bind_Shikimate_DH"/>
    <property type="match status" value="1"/>
</dbReference>
<feature type="binding site" evidence="8">
    <location>
        <position position="262"/>
    </location>
    <ligand>
        <name>NADP(+)</name>
        <dbReference type="ChEBI" id="CHEBI:58349"/>
    </ligand>
</feature>
<organism evidence="11 12">
    <name type="scientific">Parasaccharibacter apium</name>
    <dbReference type="NCBI Taxonomy" id="1510841"/>
    <lineage>
        <taxon>Bacteria</taxon>
        <taxon>Pseudomonadati</taxon>
        <taxon>Pseudomonadota</taxon>
        <taxon>Alphaproteobacteria</taxon>
        <taxon>Acetobacterales</taxon>
        <taxon>Acetobacteraceae</taxon>
        <taxon>Parasaccharibacter</taxon>
    </lineage>
</organism>
<dbReference type="SUPFAM" id="SSF53223">
    <property type="entry name" value="Aminoacid dehydrogenase-like, N-terminal domain"/>
    <property type="match status" value="1"/>
</dbReference>
<feature type="binding site" evidence="8">
    <location>
        <begin position="150"/>
        <end position="154"/>
    </location>
    <ligand>
        <name>NADP(+)</name>
        <dbReference type="ChEBI" id="CHEBI:58349"/>
    </ligand>
</feature>
<dbReference type="EMBL" id="LMYI01000014">
    <property type="protein sequence ID" value="POS61553.1"/>
    <property type="molecule type" value="Genomic_DNA"/>
</dbReference>
<comment type="catalytic activity">
    <reaction evidence="7 8">
        <text>shikimate + NADP(+) = 3-dehydroshikimate + NADPH + H(+)</text>
        <dbReference type="Rhea" id="RHEA:17737"/>
        <dbReference type="ChEBI" id="CHEBI:15378"/>
        <dbReference type="ChEBI" id="CHEBI:16630"/>
        <dbReference type="ChEBI" id="CHEBI:36208"/>
        <dbReference type="ChEBI" id="CHEBI:57783"/>
        <dbReference type="ChEBI" id="CHEBI:58349"/>
        <dbReference type="EC" id="1.1.1.25"/>
    </reaction>
</comment>
<dbReference type="NCBIfam" id="NF001312">
    <property type="entry name" value="PRK00258.1-4"/>
    <property type="match status" value="1"/>
</dbReference>
<evidence type="ECO:0000259" key="9">
    <source>
        <dbReference type="Pfam" id="PF01488"/>
    </source>
</evidence>
<keyword evidence="3 8" id="KW-0028">Amino-acid biosynthesis</keyword>
<feature type="binding site" evidence="8">
    <location>
        <position position="241"/>
    </location>
    <ligand>
        <name>shikimate</name>
        <dbReference type="ChEBI" id="CHEBI:36208"/>
    </ligand>
</feature>
<evidence type="ECO:0000256" key="1">
    <source>
        <dbReference type="ARBA" id="ARBA00004871"/>
    </source>
</evidence>
<dbReference type="RefSeq" id="WP_103765572.1">
    <property type="nucleotide sequence ID" value="NZ_LMYH01000012.1"/>
</dbReference>
<evidence type="ECO:0000256" key="7">
    <source>
        <dbReference type="ARBA" id="ARBA00049442"/>
    </source>
</evidence>
<evidence type="ECO:0000256" key="4">
    <source>
        <dbReference type="ARBA" id="ARBA00022857"/>
    </source>
</evidence>
<keyword evidence="6 8" id="KW-0057">Aromatic amino acid biosynthesis</keyword>
<evidence type="ECO:0000313" key="11">
    <source>
        <dbReference type="EMBL" id="POS61553.1"/>
    </source>
</evidence>
<dbReference type="SUPFAM" id="SSF51735">
    <property type="entry name" value="NAD(P)-binding Rossmann-fold domains"/>
    <property type="match status" value="1"/>
</dbReference>
<feature type="domain" description="Shikimate dehydrogenase substrate binding N-terminal" evidence="10">
    <location>
        <begin position="32"/>
        <end position="114"/>
    </location>
</feature>
<accession>A0ABX4ZKL1</accession>
<feature type="active site" description="Proton acceptor" evidence="8">
    <location>
        <position position="91"/>
    </location>
</feature>
<evidence type="ECO:0000256" key="5">
    <source>
        <dbReference type="ARBA" id="ARBA00023002"/>
    </source>
</evidence>
<dbReference type="PANTHER" id="PTHR21089:SF1">
    <property type="entry name" value="BIFUNCTIONAL 3-DEHYDROQUINATE DEHYDRATASE_SHIKIMATE DEHYDROGENASE, CHLOROPLASTIC"/>
    <property type="match status" value="1"/>
</dbReference>
<gene>
    <name evidence="8" type="primary">aroE</name>
    <name evidence="11" type="ORF">ASQ42_07845</name>
</gene>
<evidence type="ECO:0000256" key="2">
    <source>
        <dbReference type="ARBA" id="ARBA00012962"/>
    </source>
</evidence>
<evidence type="ECO:0000259" key="10">
    <source>
        <dbReference type="Pfam" id="PF08501"/>
    </source>
</evidence>
<dbReference type="InterPro" id="IPR036291">
    <property type="entry name" value="NAD(P)-bd_dom_sf"/>
</dbReference>
<feature type="domain" description="Quinate/shikimate 5-dehydrogenase/glutamyl-tRNA reductase" evidence="9">
    <location>
        <begin position="145"/>
        <end position="213"/>
    </location>
</feature>